<evidence type="ECO:0000313" key="2">
    <source>
        <dbReference type="Proteomes" id="UP000299102"/>
    </source>
</evidence>
<keyword evidence="2" id="KW-1185">Reference proteome</keyword>
<comment type="caution">
    <text evidence="1">The sequence shown here is derived from an EMBL/GenBank/DDBJ whole genome shotgun (WGS) entry which is preliminary data.</text>
</comment>
<dbReference type="EMBL" id="BGZK01001175">
    <property type="protein sequence ID" value="GBP73485.1"/>
    <property type="molecule type" value="Genomic_DNA"/>
</dbReference>
<dbReference type="AlphaFoldDB" id="A0A4C1YGL8"/>
<accession>A0A4C1YGL8</accession>
<name>A0A4C1YGL8_EUMVA</name>
<gene>
    <name evidence="1" type="ORF">EVAR_29377_1</name>
</gene>
<reference evidence="1 2" key="1">
    <citation type="journal article" date="2019" name="Commun. Biol.">
        <title>The bagworm genome reveals a unique fibroin gene that provides high tensile strength.</title>
        <authorList>
            <person name="Kono N."/>
            <person name="Nakamura H."/>
            <person name="Ohtoshi R."/>
            <person name="Tomita M."/>
            <person name="Numata K."/>
            <person name="Arakawa K."/>
        </authorList>
    </citation>
    <scope>NUCLEOTIDE SEQUENCE [LARGE SCALE GENOMIC DNA]</scope>
</reference>
<sequence>MWYRACTDQWKSYGGSRLTATALIHQNLAVADGDPLVCLGLIDKNETTSKQVFRVCEAAKLNCASPLLFGAQRGLGAFEGPGESGR</sequence>
<evidence type="ECO:0000313" key="1">
    <source>
        <dbReference type="EMBL" id="GBP73485.1"/>
    </source>
</evidence>
<dbReference type="Proteomes" id="UP000299102">
    <property type="component" value="Unassembled WGS sequence"/>
</dbReference>
<protein>
    <submittedName>
        <fullName evidence="1">Uncharacterized protein</fullName>
    </submittedName>
</protein>
<proteinExistence type="predicted"/>
<organism evidence="1 2">
    <name type="scientific">Eumeta variegata</name>
    <name type="common">Bagworm moth</name>
    <name type="synonym">Eumeta japonica</name>
    <dbReference type="NCBI Taxonomy" id="151549"/>
    <lineage>
        <taxon>Eukaryota</taxon>
        <taxon>Metazoa</taxon>
        <taxon>Ecdysozoa</taxon>
        <taxon>Arthropoda</taxon>
        <taxon>Hexapoda</taxon>
        <taxon>Insecta</taxon>
        <taxon>Pterygota</taxon>
        <taxon>Neoptera</taxon>
        <taxon>Endopterygota</taxon>
        <taxon>Lepidoptera</taxon>
        <taxon>Glossata</taxon>
        <taxon>Ditrysia</taxon>
        <taxon>Tineoidea</taxon>
        <taxon>Psychidae</taxon>
        <taxon>Oiketicinae</taxon>
        <taxon>Eumeta</taxon>
    </lineage>
</organism>